<accession>A0A2S8G628</accession>
<gene>
    <name evidence="1" type="ORF">C5Y83_03165</name>
</gene>
<dbReference type="EMBL" id="PUHY01000004">
    <property type="protein sequence ID" value="PQO39760.1"/>
    <property type="molecule type" value="Genomic_DNA"/>
</dbReference>
<comment type="caution">
    <text evidence="1">The sequence shown here is derived from an EMBL/GenBank/DDBJ whole genome shotgun (WGS) entry which is preliminary data.</text>
</comment>
<organism evidence="1 2">
    <name type="scientific">Blastopirellula marina</name>
    <dbReference type="NCBI Taxonomy" id="124"/>
    <lineage>
        <taxon>Bacteria</taxon>
        <taxon>Pseudomonadati</taxon>
        <taxon>Planctomycetota</taxon>
        <taxon>Planctomycetia</taxon>
        <taxon>Pirellulales</taxon>
        <taxon>Pirellulaceae</taxon>
        <taxon>Blastopirellula</taxon>
    </lineage>
</organism>
<dbReference type="Proteomes" id="UP000238322">
    <property type="component" value="Unassembled WGS sequence"/>
</dbReference>
<sequence>MMRAFSFQNDQVRSCEDIETKDVTKTAKSGTAFCGFDTKRSNGTPGRTFCQCIGSTFLVKQDDSA</sequence>
<reference evidence="1 2" key="1">
    <citation type="submission" date="2018-02" db="EMBL/GenBank/DDBJ databases">
        <title>Comparative genomes isolates from brazilian mangrove.</title>
        <authorList>
            <person name="Araujo J.E."/>
            <person name="Taketani R.G."/>
            <person name="Silva M.C.P."/>
            <person name="Loureco M.V."/>
            <person name="Andreote F.D."/>
        </authorList>
    </citation>
    <scope>NUCLEOTIDE SEQUENCE [LARGE SCALE GENOMIC DNA]</scope>
    <source>
        <strain evidence="1 2">Hex-1 MGV</strain>
    </source>
</reference>
<dbReference type="AlphaFoldDB" id="A0A2S8G628"/>
<name>A0A2S8G628_9BACT</name>
<evidence type="ECO:0000313" key="2">
    <source>
        <dbReference type="Proteomes" id="UP000238322"/>
    </source>
</evidence>
<protein>
    <submittedName>
        <fullName evidence="1">Uncharacterized protein</fullName>
    </submittedName>
</protein>
<evidence type="ECO:0000313" key="1">
    <source>
        <dbReference type="EMBL" id="PQO39760.1"/>
    </source>
</evidence>
<proteinExistence type="predicted"/>